<evidence type="ECO:0000313" key="2">
    <source>
        <dbReference type="EMBL" id="KAG7481411.1"/>
    </source>
</evidence>
<feature type="region of interest" description="Disordered" evidence="1">
    <location>
        <begin position="48"/>
        <end position="79"/>
    </location>
</feature>
<reference evidence="2" key="1">
    <citation type="submission" date="2021-01" db="EMBL/GenBank/DDBJ databases">
        <authorList>
            <person name="Zahm M."/>
            <person name="Roques C."/>
            <person name="Cabau C."/>
            <person name="Klopp C."/>
            <person name="Donnadieu C."/>
            <person name="Jouanno E."/>
            <person name="Lampietro C."/>
            <person name="Louis A."/>
            <person name="Herpin A."/>
            <person name="Echchiki A."/>
            <person name="Berthelot C."/>
            <person name="Parey E."/>
            <person name="Roest-Crollius H."/>
            <person name="Braasch I."/>
            <person name="Postlethwait J."/>
            <person name="Bobe J."/>
            <person name="Montfort J."/>
            <person name="Bouchez O."/>
            <person name="Begum T."/>
            <person name="Mejri S."/>
            <person name="Adams A."/>
            <person name="Chen W.-J."/>
            <person name="Guiguen Y."/>
        </authorList>
    </citation>
    <scope>NUCLEOTIDE SEQUENCE</scope>
    <source>
        <strain evidence="2">YG-15Mar2019-1</strain>
        <tissue evidence="2">Brain</tissue>
    </source>
</reference>
<evidence type="ECO:0000313" key="3">
    <source>
        <dbReference type="Proteomes" id="UP001046870"/>
    </source>
</evidence>
<accession>A0A9D3Q7X7</accession>
<sequence>MGLETDDRKLLLFNHVRGGRHPPPLIPPFTPLDRLNGARFWQRASPSVFGTGSEESECPPALEAPSSRGPRRRPRPFSPCNAAVFPHGLSQRAPHWRLSDRFHNSLRCRPEHPQHEGGHF</sequence>
<dbReference type="AlphaFoldDB" id="A0A9D3Q7X7"/>
<dbReference type="EMBL" id="JAFDVH010000004">
    <property type="protein sequence ID" value="KAG7481411.1"/>
    <property type="molecule type" value="Genomic_DNA"/>
</dbReference>
<dbReference type="Proteomes" id="UP001046870">
    <property type="component" value="Chromosome 4"/>
</dbReference>
<evidence type="ECO:0000256" key="1">
    <source>
        <dbReference type="SAM" id="MobiDB-lite"/>
    </source>
</evidence>
<protein>
    <submittedName>
        <fullName evidence="2">Uncharacterized protein</fullName>
    </submittedName>
</protein>
<proteinExistence type="predicted"/>
<keyword evidence="3" id="KW-1185">Reference proteome</keyword>
<organism evidence="2 3">
    <name type="scientific">Megalops atlanticus</name>
    <name type="common">Tarpon</name>
    <name type="synonym">Clupea gigantea</name>
    <dbReference type="NCBI Taxonomy" id="7932"/>
    <lineage>
        <taxon>Eukaryota</taxon>
        <taxon>Metazoa</taxon>
        <taxon>Chordata</taxon>
        <taxon>Craniata</taxon>
        <taxon>Vertebrata</taxon>
        <taxon>Euteleostomi</taxon>
        <taxon>Actinopterygii</taxon>
        <taxon>Neopterygii</taxon>
        <taxon>Teleostei</taxon>
        <taxon>Elopiformes</taxon>
        <taxon>Megalopidae</taxon>
        <taxon>Megalops</taxon>
    </lineage>
</organism>
<comment type="caution">
    <text evidence="2">The sequence shown here is derived from an EMBL/GenBank/DDBJ whole genome shotgun (WGS) entry which is preliminary data.</text>
</comment>
<name>A0A9D3Q7X7_MEGAT</name>
<gene>
    <name evidence="2" type="ORF">MATL_G00066420</name>
</gene>